<evidence type="ECO:0000313" key="2">
    <source>
        <dbReference type="Proteomes" id="UP000762703"/>
    </source>
</evidence>
<organism evidence="1 2">
    <name type="scientific">Methanobrevibacter millerae</name>
    <dbReference type="NCBI Taxonomy" id="230361"/>
    <lineage>
        <taxon>Archaea</taxon>
        <taxon>Methanobacteriati</taxon>
        <taxon>Methanobacteriota</taxon>
        <taxon>Methanomada group</taxon>
        <taxon>Methanobacteria</taxon>
        <taxon>Methanobacteriales</taxon>
        <taxon>Methanobacteriaceae</taxon>
        <taxon>Methanobrevibacter</taxon>
    </lineage>
</organism>
<accession>A0A8T3VEA5</accession>
<proteinExistence type="predicted"/>
<reference evidence="1" key="1">
    <citation type="submission" date="2019-04" db="EMBL/GenBank/DDBJ databases">
        <title>Evolution of Biomass-Degrading Anaerobic Consortia Revealed by Metagenomics.</title>
        <authorList>
            <person name="Peng X."/>
        </authorList>
    </citation>
    <scope>NUCLEOTIDE SEQUENCE</scope>
    <source>
        <strain evidence="1">SIG12</strain>
    </source>
</reference>
<name>A0A8T3VEA5_9EURY</name>
<protein>
    <submittedName>
        <fullName evidence="1">ATP-binding protein</fullName>
    </submittedName>
</protein>
<keyword evidence="1" id="KW-0547">Nucleotide-binding</keyword>
<dbReference type="Proteomes" id="UP000762703">
    <property type="component" value="Unassembled WGS sequence"/>
</dbReference>
<dbReference type="GO" id="GO:0005524">
    <property type="term" value="F:ATP binding"/>
    <property type="evidence" value="ECO:0007669"/>
    <property type="project" value="UniProtKB-KW"/>
</dbReference>
<dbReference type="PANTHER" id="PTHR33295">
    <property type="entry name" value="ATPASE"/>
    <property type="match status" value="1"/>
</dbReference>
<dbReference type="EMBL" id="SUTE01000087">
    <property type="protein sequence ID" value="MBE6506087.1"/>
    <property type="molecule type" value="Genomic_DNA"/>
</dbReference>
<evidence type="ECO:0000313" key="1">
    <source>
        <dbReference type="EMBL" id="MBE6506087.1"/>
    </source>
</evidence>
<comment type="caution">
    <text evidence="1">The sequence shown here is derived from an EMBL/GenBank/DDBJ whole genome shotgun (WGS) entry which is preliminary data.</text>
</comment>
<dbReference type="PANTHER" id="PTHR33295:SF20">
    <property type="entry name" value="ATPASE"/>
    <property type="match status" value="1"/>
</dbReference>
<sequence>MTIGKVDNLEVDFVCKKQNKLIYIQVSYLLASEETVEREFKPLKNIPDNYPKYVITLDDVDMSHDGILHLNLIDFLMDNEMI</sequence>
<gene>
    <name evidence="1" type="ORF">E7Z73_10210</name>
</gene>
<keyword evidence="1" id="KW-0067">ATP-binding</keyword>
<dbReference type="AlphaFoldDB" id="A0A8T3VEA5"/>